<keyword evidence="3" id="KW-1185">Reference proteome</keyword>
<feature type="compositionally biased region" description="Basic and acidic residues" evidence="1">
    <location>
        <begin position="150"/>
        <end position="171"/>
    </location>
</feature>
<name>A0ABT2BDI3_9ACTN</name>
<dbReference type="EMBL" id="JANUGP010000041">
    <property type="protein sequence ID" value="MCS0605973.1"/>
    <property type="molecule type" value="Genomic_DNA"/>
</dbReference>
<organism evidence="2 3">
    <name type="scientific">Streptomyces pyxinicus</name>
    <dbReference type="NCBI Taxonomy" id="2970331"/>
    <lineage>
        <taxon>Bacteria</taxon>
        <taxon>Bacillati</taxon>
        <taxon>Actinomycetota</taxon>
        <taxon>Actinomycetes</taxon>
        <taxon>Kitasatosporales</taxon>
        <taxon>Streptomycetaceae</taxon>
        <taxon>Streptomyces</taxon>
    </lineage>
</organism>
<sequence length="592" mass="60895">MSDDNWQHKSEYKPGVEEAGQQIDRVDAVEGLLAFMPFGFGRHVNAFGSTDFENHDLNDMIDLVEHAQPEHLEAAGKALWDAHKAISEAATDLRTHLKQVDWQGQAATDFHTWAGGLADWSDELATFADKSATQISAASMGLATVKKSMPPRDSRPHADRKLPTELPKAKQVDSNPDYVAAKQAEKHRQEAINQMNKLASYYAVSAGSLEGEEGPKPYQAMPSVGVPKPSLQGSDDRASGASERYGSTHSAPIVAGAVSHHVQADTTDVRPAHHNSPVKEVHPPVLHPGHQVGTEINATGTLPPPVHTAQPAPSAPTLPAAGGGQTPPMTSGPMAPPIAPTVGRAAARGPAGRLPISAQGRTGASGAVGGRVPQGSESQTGRAATGGRVPQEPMGQAARATGRSSAPTGQSPVRGSTPQGGRSPLGRGVTGGTPRMTNTPVGRAGAGPVSAARNGVVGGKPVTGRTAGTGPKPRVPRGTVVGAEEPTSSQQPRSGLGQRGVVGAQAAKRSPRTGQSLLRSAGSPEGAIGTPRKNGGFASGDAESGTTAGLGRGAVGERQAPDGGTGRAGGPMEKEQRRSSRKKRRDGQQKSD</sequence>
<comment type="caution">
    <text evidence="2">The sequence shown here is derived from an EMBL/GenBank/DDBJ whole genome shotgun (WGS) entry which is preliminary data.</text>
</comment>
<evidence type="ECO:0000313" key="3">
    <source>
        <dbReference type="Proteomes" id="UP001205612"/>
    </source>
</evidence>
<dbReference type="Gene3D" id="1.20.1260.20">
    <property type="entry name" value="PPE superfamily"/>
    <property type="match status" value="1"/>
</dbReference>
<feature type="region of interest" description="Disordered" evidence="1">
    <location>
        <begin position="146"/>
        <end position="173"/>
    </location>
</feature>
<proteinExistence type="predicted"/>
<feature type="region of interest" description="Disordered" evidence="1">
    <location>
        <begin position="213"/>
        <end position="248"/>
    </location>
</feature>
<dbReference type="InterPro" id="IPR038332">
    <property type="entry name" value="PPE_sf"/>
</dbReference>
<gene>
    <name evidence="2" type="ORF">NX794_32915</name>
</gene>
<evidence type="ECO:0000256" key="1">
    <source>
        <dbReference type="SAM" id="MobiDB-lite"/>
    </source>
</evidence>
<feature type="region of interest" description="Disordered" evidence="1">
    <location>
        <begin position="299"/>
        <end position="592"/>
    </location>
</feature>
<protein>
    <submittedName>
        <fullName evidence="2">Uncharacterized protein</fullName>
    </submittedName>
</protein>
<reference evidence="2 3" key="1">
    <citation type="submission" date="2022-08" db="EMBL/GenBank/DDBJ databases">
        <authorList>
            <person name="Somphong A."/>
            <person name="Phongsopitanun W."/>
        </authorList>
    </citation>
    <scope>NUCLEOTIDE SEQUENCE [LARGE SCALE GENOMIC DNA]</scope>
    <source>
        <strain evidence="2 3">LP11</strain>
    </source>
</reference>
<feature type="compositionally biased region" description="Low complexity" evidence="1">
    <location>
        <begin position="340"/>
        <end position="355"/>
    </location>
</feature>
<evidence type="ECO:0000313" key="2">
    <source>
        <dbReference type="EMBL" id="MCS0605973.1"/>
    </source>
</evidence>
<dbReference type="RefSeq" id="WP_258783336.1">
    <property type="nucleotide sequence ID" value="NZ_JANUGP010000041.1"/>
</dbReference>
<accession>A0ABT2BDI3</accession>
<feature type="compositionally biased region" description="Polar residues" evidence="1">
    <location>
        <begin position="402"/>
        <end position="420"/>
    </location>
</feature>
<dbReference type="Proteomes" id="UP001205612">
    <property type="component" value="Unassembled WGS sequence"/>
</dbReference>